<dbReference type="GO" id="GO:0007596">
    <property type="term" value="P:blood coagulation"/>
    <property type="evidence" value="ECO:0007669"/>
    <property type="project" value="TreeGrafter"/>
</dbReference>
<dbReference type="AlphaFoldDB" id="A0A8C8AYR3"/>
<proteinExistence type="predicted"/>
<evidence type="ECO:0000313" key="7">
    <source>
        <dbReference type="Proteomes" id="UP000694552"/>
    </source>
</evidence>
<evidence type="ECO:0000256" key="2">
    <source>
        <dbReference type="ARBA" id="ARBA00022729"/>
    </source>
</evidence>
<dbReference type="Ensembl" id="ENSOSUT00000013897.1">
    <property type="protein sequence ID" value="ENSOSUP00000013446.1"/>
    <property type="gene ID" value="ENSOSUG00000009676.1"/>
</dbReference>
<evidence type="ECO:0000256" key="4">
    <source>
        <dbReference type="PROSITE-ProRule" id="PRU00302"/>
    </source>
</evidence>
<dbReference type="SUPFAM" id="SSF57535">
    <property type="entry name" value="Complement control module/SCR domain"/>
    <property type="match status" value="3"/>
</dbReference>
<reference evidence="6" key="2">
    <citation type="submission" date="2025-09" db="UniProtKB">
        <authorList>
            <consortium name="Ensembl"/>
        </authorList>
    </citation>
    <scope>IDENTIFICATION</scope>
</reference>
<dbReference type="SMART" id="SM00032">
    <property type="entry name" value="CCP"/>
    <property type="match status" value="3"/>
</dbReference>
<evidence type="ECO:0000256" key="1">
    <source>
        <dbReference type="ARBA" id="ARBA00022659"/>
    </source>
</evidence>
<protein>
    <recommendedName>
        <fullName evidence="5">Sushi domain-containing protein</fullName>
    </recommendedName>
</protein>
<evidence type="ECO:0000259" key="5">
    <source>
        <dbReference type="PROSITE" id="PS50923"/>
    </source>
</evidence>
<feature type="domain" description="Sushi" evidence="5">
    <location>
        <begin position="71"/>
        <end position="130"/>
    </location>
</feature>
<keyword evidence="1 4" id="KW-0768">Sushi</keyword>
<dbReference type="InterPro" id="IPR000436">
    <property type="entry name" value="Sushi_SCR_CCP_dom"/>
</dbReference>
<dbReference type="InterPro" id="IPR051503">
    <property type="entry name" value="ComplSys_Reg/VirEntry_Med"/>
</dbReference>
<sequence length="213" mass="24035">MLVNKPCGLPHIENGKIAQYYYNFRSYYFPMRKAKKLSYSCTIGYTTVTGTQDGRITCTAEGWSPVPRCYKKCNKPLLENGFVYGTEIYFKIHEKLQYKCNPGYHTPSGGTEDTVQCQLEGWSSRPSCTKKFGRILYFTAQQELQLNETLLYKCDEGYHTAGGNTTEAAVCLTHGWSLAVVSLLHCILENQQLQGSCSAPEGHIKLCSDYMKV</sequence>
<dbReference type="Pfam" id="PF00084">
    <property type="entry name" value="Sushi"/>
    <property type="match status" value="3"/>
</dbReference>
<keyword evidence="7" id="KW-1185">Reference proteome</keyword>
<evidence type="ECO:0000256" key="3">
    <source>
        <dbReference type="ARBA" id="ARBA00023157"/>
    </source>
</evidence>
<dbReference type="Gene3D" id="2.10.70.10">
    <property type="entry name" value="Complement Module, domain 1"/>
    <property type="match status" value="3"/>
</dbReference>
<dbReference type="InterPro" id="IPR035976">
    <property type="entry name" value="Sushi/SCR/CCP_sf"/>
</dbReference>
<name>A0A8C8AYR3_9STRI</name>
<dbReference type="CDD" id="cd00033">
    <property type="entry name" value="CCP"/>
    <property type="match status" value="1"/>
</dbReference>
<dbReference type="PANTHER" id="PTHR45785">
    <property type="entry name" value="COMPLEMENT FACTOR H-RELATED"/>
    <property type="match status" value="1"/>
</dbReference>
<dbReference type="PROSITE" id="PS50923">
    <property type="entry name" value="SUSHI"/>
    <property type="match status" value="1"/>
</dbReference>
<keyword evidence="3" id="KW-1015">Disulfide bond</keyword>
<comment type="caution">
    <text evidence="4">Lacks conserved residue(s) required for the propagation of feature annotation.</text>
</comment>
<dbReference type="Proteomes" id="UP000694552">
    <property type="component" value="Unplaced"/>
</dbReference>
<organism evidence="6 7">
    <name type="scientific">Otus sunia</name>
    <name type="common">Oriental scops-owl</name>
    <dbReference type="NCBI Taxonomy" id="257818"/>
    <lineage>
        <taxon>Eukaryota</taxon>
        <taxon>Metazoa</taxon>
        <taxon>Chordata</taxon>
        <taxon>Craniata</taxon>
        <taxon>Vertebrata</taxon>
        <taxon>Euteleostomi</taxon>
        <taxon>Archelosauria</taxon>
        <taxon>Archosauria</taxon>
        <taxon>Dinosauria</taxon>
        <taxon>Saurischia</taxon>
        <taxon>Theropoda</taxon>
        <taxon>Coelurosauria</taxon>
        <taxon>Aves</taxon>
        <taxon>Neognathae</taxon>
        <taxon>Neoaves</taxon>
        <taxon>Telluraves</taxon>
        <taxon>Strigiformes</taxon>
        <taxon>Strigidae</taxon>
        <taxon>Otus</taxon>
    </lineage>
</organism>
<accession>A0A8C8AYR3</accession>
<evidence type="ECO:0000313" key="6">
    <source>
        <dbReference type="Ensembl" id="ENSOSUP00000013446.1"/>
    </source>
</evidence>
<dbReference type="FunFam" id="2.10.70.10:FF:000054">
    <property type="entry name" value="Complement inhibitory factor H"/>
    <property type="match status" value="1"/>
</dbReference>
<reference evidence="6" key="1">
    <citation type="submission" date="2025-08" db="UniProtKB">
        <authorList>
            <consortium name="Ensembl"/>
        </authorList>
    </citation>
    <scope>IDENTIFICATION</scope>
</reference>
<dbReference type="PANTHER" id="PTHR45785:SF3">
    <property type="entry name" value="COAGULATION FACTOR XIII B CHAIN"/>
    <property type="match status" value="1"/>
</dbReference>
<keyword evidence="2" id="KW-0732">Signal</keyword>